<comment type="similarity">
    <text evidence="3">Belongs to the class-V pyridoxal-phosphate-dependent aminotransferase family. NifS/IscS subfamily.</text>
</comment>
<reference evidence="13 14" key="1">
    <citation type="journal article" date="2017" name="Front. Microbiol.">
        <title>Labilibaculum manganireducens gen. nov., sp. nov. and Labilibaculum filiforme sp. nov., Novel Bacteroidetes Isolated from Subsurface Sediments of the Baltic Sea.</title>
        <authorList>
            <person name="Vandieken V."/>
            <person name="Marshall I.P."/>
            <person name="Niemann H."/>
            <person name="Engelen B."/>
            <person name="Cypionka H."/>
        </authorList>
    </citation>
    <scope>NUCLEOTIDE SEQUENCE [LARGE SCALE GENOMIC DNA]</scope>
    <source>
        <strain evidence="13 14">59.16B</strain>
    </source>
</reference>
<dbReference type="GO" id="GO:0051536">
    <property type="term" value="F:iron-sulfur cluster binding"/>
    <property type="evidence" value="ECO:0007669"/>
    <property type="project" value="UniProtKB-KW"/>
</dbReference>
<keyword evidence="8" id="KW-0408">Iron</keyword>
<dbReference type="InterPro" id="IPR000192">
    <property type="entry name" value="Aminotrans_V_dom"/>
</dbReference>
<dbReference type="InterPro" id="IPR020578">
    <property type="entry name" value="Aminotrans_V_PyrdxlP_BS"/>
</dbReference>
<dbReference type="PIRSF" id="PIRSF005572">
    <property type="entry name" value="NifS"/>
    <property type="match status" value="1"/>
</dbReference>
<gene>
    <name evidence="13" type="ORF">BZG02_03520</name>
</gene>
<dbReference type="InterPro" id="IPR015421">
    <property type="entry name" value="PyrdxlP-dep_Trfase_major"/>
</dbReference>
<dbReference type="PANTHER" id="PTHR11601:SF34">
    <property type="entry name" value="CYSTEINE DESULFURASE"/>
    <property type="match status" value="1"/>
</dbReference>
<dbReference type="EMBL" id="MVDD01000002">
    <property type="protein sequence ID" value="PKQ64929.1"/>
    <property type="molecule type" value="Genomic_DNA"/>
</dbReference>
<evidence type="ECO:0000259" key="12">
    <source>
        <dbReference type="Pfam" id="PF00266"/>
    </source>
</evidence>
<comment type="cofactor">
    <cofactor evidence="1 11">
        <name>pyridoxal 5'-phosphate</name>
        <dbReference type="ChEBI" id="CHEBI:597326"/>
    </cofactor>
</comment>
<evidence type="ECO:0000313" key="14">
    <source>
        <dbReference type="Proteomes" id="UP000233535"/>
    </source>
</evidence>
<dbReference type="GO" id="GO:0031071">
    <property type="term" value="F:cysteine desulfurase activity"/>
    <property type="evidence" value="ECO:0007669"/>
    <property type="project" value="UniProtKB-EC"/>
</dbReference>
<evidence type="ECO:0000256" key="6">
    <source>
        <dbReference type="ARBA" id="ARBA00022723"/>
    </source>
</evidence>
<keyword evidence="6" id="KW-0479">Metal-binding</keyword>
<dbReference type="Gene3D" id="3.40.640.10">
    <property type="entry name" value="Type I PLP-dependent aspartate aminotransferase-like (Major domain)"/>
    <property type="match status" value="1"/>
</dbReference>
<evidence type="ECO:0000313" key="13">
    <source>
        <dbReference type="EMBL" id="PKQ64929.1"/>
    </source>
</evidence>
<dbReference type="InterPro" id="IPR015422">
    <property type="entry name" value="PyrdxlP-dep_Trfase_small"/>
</dbReference>
<dbReference type="FunFam" id="3.40.640.10:FF:000084">
    <property type="entry name" value="IscS-like cysteine desulfurase"/>
    <property type="match status" value="1"/>
</dbReference>
<name>A0A2N3I3Q1_9BACT</name>
<dbReference type="OrthoDB" id="389074at2"/>
<accession>A0A2N3I3Q1</accession>
<sequence>MKPIYLDYNATTPIAPEVADAMLPYLKGFFGNPSSSHFYGRQTKEAISKARKQVALLLNCEANELIFTSGGSESNNYALKGYAFANQEKGKHIITSAIEHPAIIEVCKFLETQGFEVSYLPVDGTGRVQLSDVKSAIRTDTILISIMYANNEVGTLQPISEIAKLAKFHNIAVHSDCAQAIGKVPVNVQELGVDLVTLAGHKFYGPKGIGALYIREGIHLQKLIHGADHERNLRAGTENVLEIVGLGRAAELAMEEEEERIKHEKDLIRVLRKNLSQLPEIQLNGHEAYCLPNTLSVSFKNIQAKDIIARLKNVAASAGAACHTDSIIVSSTLKAMNIPLEYAMGTIRFSVGRYTTKAEIDLASKEIVEVIKGMRRDANQKKSTNA</sequence>
<dbReference type="InterPro" id="IPR016454">
    <property type="entry name" value="Cysteine_dSase"/>
</dbReference>
<dbReference type="PROSITE" id="PS00595">
    <property type="entry name" value="AA_TRANSFER_CLASS_5"/>
    <property type="match status" value="1"/>
</dbReference>
<evidence type="ECO:0000256" key="8">
    <source>
        <dbReference type="ARBA" id="ARBA00023004"/>
    </source>
</evidence>
<dbReference type="Gene3D" id="3.90.1150.10">
    <property type="entry name" value="Aspartate Aminotransferase, domain 1"/>
    <property type="match status" value="1"/>
</dbReference>
<protein>
    <recommendedName>
        <fullName evidence="4">cysteine desulfurase</fullName>
        <ecNumber evidence="4">2.8.1.7</ecNumber>
    </recommendedName>
</protein>
<keyword evidence="7" id="KW-0663">Pyridoxal phosphate</keyword>
<dbReference type="PANTHER" id="PTHR11601">
    <property type="entry name" value="CYSTEINE DESULFURYLASE FAMILY MEMBER"/>
    <property type="match status" value="1"/>
</dbReference>
<dbReference type="Pfam" id="PF00266">
    <property type="entry name" value="Aminotran_5"/>
    <property type="match status" value="1"/>
</dbReference>
<dbReference type="InterPro" id="IPR015424">
    <property type="entry name" value="PyrdxlP-dep_Trfase"/>
</dbReference>
<comment type="caution">
    <text evidence="13">The sequence shown here is derived from an EMBL/GenBank/DDBJ whole genome shotgun (WGS) entry which is preliminary data.</text>
</comment>
<evidence type="ECO:0000256" key="2">
    <source>
        <dbReference type="ARBA" id="ARBA00003120"/>
    </source>
</evidence>
<keyword evidence="5" id="KW-0808">Transferase</keyword>
<dbReference type="SUPFAM" id="SSF53383">
    <property type="entry name" value="PLP-dependent transferases"/>
    <property type="match status" value="1"/>
</dbReference>
<comment type="function">
    <text evidence="2">Catalyzes the removal of elemental sulfur atoms from cysteine to produce alanine. Seems to participate in the biosynthesis of the nitrogenase metalloclusters by providing the inorganic sulfur required for the Fe-S core formation.</text>
</comment>
<feature type="domain" description="Aminotransferase class V" evidence="12">
    <location>
        <begin position="4"/>
        <end position="361"/>
    </location>
</feature>
<evidence type="ECO:0000256" key="7">
    <source>
        <dbReference type="ARBA" id="ARBA00022898"/>
    </source>
</evidence>
<dbReference type="Proteomes" id="UP000233535">
    <property type="component" value="Unassembled WGS sequence"/>
</dbReference>
<evidence type="ECO:0000256" key="5">
    <source>
        <dbReference type="ARBA" id="ARBA00022679"/>
    </source>
</evidence>
<keyword evidence="9" id="KW-0411">Iron-sulfur</keyword>
<evidence type="ECO:0000256" key="1">
    <source>
        <dbReference type="ARBA" id="ARBA00001933"/>
    </source>
</evidence>
<keyword evidence="14" id="KW-1185">Reference proteome</keyword>
<dbReference type="AlphaFoldDB" id="A0A2N3I3Q1"/>
<dbReference type="EC" id="2.8.1.7" evidence="4"/>
<dbReference type="GO" id="GO:0046872">
    <property type="term" value="F:metal ion binding"/>
    <property type="evidence" value="ECO:0007669"/>
    <property type="project" value="UniProtKB-KW"/>
</dbReference>
<organism evidence="13 14">
    <name type="scientific">Labilibaculum filiforme</name>
    <dbReference type="NCBI Taxonomy" id="1940526"/>
    <lineage>
        <taxon>Bacteria</taxon>
        <taxon>Pseudomonadati</taxon>
        <taxon>Bacteroidota</taxon>
        <taxon>Bacteroidia</taxon>
        <taxon>Marinilabiliales</taxon>
        <taxon>Marinifilaceae</taxon>
        <taxon>Labilibaculum</taxon>
    </lineage>
</organism>
<proteinExistence type="inferred from homology"/>
<evidence type="ECO:0000256" key="11">
    <source>
        <dbReference type="RuleBase" id="RU004504"/>
    </source>
</evidence>
<evidence type="ECO:0000256" key="10">
    <source>
        <dbReference type="ARBA" id="ARBA00050776"/>
    </source>
</evidence>
<evidence type="ECO:0000256" key="4">
    <source>
        <dbReference type="ARBA" id="ARBA00012239"/>
    </source>
</evidence>
<evidence type="ECO:0000256" key="3">
    <source>
        <dbReference type="ARBA" id="ARBA00006490"/>
    </source>
</evidence>
<dbReference type="NCBIfam" id="NF002806">
    <property type="entry name" value="PRK02948.1"/>
    <property type="match status" value="1"/>
</dbReference>
<dbReference type="RefSeq" id="WP_101260032.1">
    <property type="nucleotide sequence ID" value="NZ_MVDD01000002.1"/>
</dbReference>
<evidence type="ECO:0000256" key="9">
    <source>
        <dbReference type="ARBA" id="ARBA00023014"/>
    </source>
</evidence>
<comment type="catalytic activity">
    <reaction evidence="10">
        <text>(sulfur carrier)-H + L-cysteine = (sulfur carrier)-SH + L-alanine</text>
        <dbReference type="Rhea" id="RHEA:43892"/>
        <dbReference type="Rhea" id="RHEA-COMP:14737"/>
        <dbReference type="Rhea" id="RHEA-COMP:14739"/>
        <dbReference type="ChEBI" id="CHEBI:29917"/>
        <dbReference type="ChEBI" id="CHEBI:35235"/>
        <dbReference type="ChEBI" id="CHEBI:57972"/>
        <dbReference type="ChEBI" id="CHEBI:64428"/>
        <dbReference type="EC" id="2.8.1.7"/>
    </reaction>
</comment>